<dbReference type="Proteomes" id="UP000002296">
    <property type="component" value="Unassembled WGS sequence"/>
</dbReference>
<dbReference type="InParanoid" id="Q4CQ76"/>
<comment type="caution">
    <text evidence="2">The sequence shown here is derived from an EMBL/GenBank/DDBJ whole genome shotgun (WGS) entry which is preliminary data.</text>
</comment>
<keyword evidence="3" id="KW-1185">Reference proteome</keyword>
<dbReference type="AlphaFoldDB" id="Q4CQ76"/>
<evidence type="ECO:0000313" key="3">
    <source>
        <dbReference type="Proteomes" id="UP000002296"/>
    </source>
</evidence>
<dbReference type="EMBL" id="AAHK01002508">
    <property type="protein sequence ID" value="EAN82431.1"/>
    <property type="molecule type" value="Genomic_DNA"/>
</dbReference>
<dbReference type="KEGG" id="tcr:508475.40"/>
<dbReference type="PaxDb" id="353153-Q4CQ76"/>
<protein>
    <submittedName>
        <fullName evidence="2">Uncharacterized protein</fullName>
    </submittedName>
</protein>
<name>Q4CQ76_TRYCC</name>
<organism evidence="2 3">
    <name type="scientific">Trypanosoma cruzi (strain CL Brener)</name>
    <dbReference type="NCBI Taxonomy" id="353153"/>
    <lineage>
        <taxon>Eukaryota</taxon>
        <taxon>Discoba</taxon>
        <taxon>Euglenozoa</taxon>
        <taxon>Kinetoplastea</taxon>
        <taxon>Metakinetoplastina</taxon>
        <taxon>Trypanosomatida</taxon>
        <taxon>Trypanosomatidae</taxon>
        <taxon>Trypanosoma</taxon>
        <taxon>Schizotrypanum</taxon>
    </lineage>
</organism>
<sequence>MVWRAALRTHPNRAAASRGCALRSPLQLRLRATGRSSTSPRGGADVHCDGGRRTGHHIYLRKRENTSKTRKRKCTSSVWQGHDVHMARRPRTRKTQHCSNNSIVQLLRYSSLCP</sequence>
<dbReference type="GeneID" id="3533665"/>
<gene>
    <name evidence="2" type="ORF">Tc00.1047053508475.40</name>
</gene>
<reference evidence="2 3" key="1">
    <citation type="journal article" date="2005" name="Science">
        <title>The genome sequence of Trypanosoma cruzi, etiologic agent of Chagas disease.</title>
        <authorList>
            <person name="El-Sayed N.M."/>
            <person name="Myler P.J."/>
            <person name="Bartholomeu D.C."/>
            <person name="Nilsson D."/>
            <person name="Aggarwal G."/>
            <person name="Tran A.N."/>
            <person name="Ghedin E."/>
            <person name="Worthey E.A."/>
            <person name="Delcher A.L."/>
            <person name="Blandin G."/>
            <person name="Westenberger S.J."/>
            <person name="Caler E."/>
            <person name="Cerqueira G.C."/>
            <person name="Branche C."/>
            <person name="Haas B."/>
            <person name="Anupama A."/>
            <person name="Arner E."/>
            <person name="Aslund L."/>
            <person name="Attipoe P."/>
            <person name="Bontempi E."/>
            <person name="Bringaud F."/>
            <person name="Burton P."/>
            <person name="Cadag E."/>
            <person name="Campbell D.A."/>
            <person name="Carrington M."/>
            <person name="Crabtree J."/>
            <person name="Darban H."/>
            <person name="da Silveira J.F."/>
            <person name="de Jong P."/>
            <person name="Edwards K."/>
            <person name="Englund P.T."/>
            <person name="Fazelina G."/>
            <person name="Feldblyum T."/>
            <person name="Ferella M."/>
            <person name="Frasch A.C."/>
            <person name="Gull K."/>
            <person name="Horn D."/>
            <person name="Hou L."/>
            <person name="Huang Y."/>
            <person name="Kindlund E."/>
            <person name="Klingbeil M."/>
            <person name="Kluge S."/>
            <person name="Koo H."/>
            <person name="Lacerda D."/>
            <person name="Levin M.J."/>
            <person name="Lorenzi H."/>
            <person name="Louie T."/>
            <person name="Machado C.R."/>
            <person name="McCulloch R."/>
            <person name="McKenna A."/>
            <person name="Mizuno Y."/>
            <person name="Mottram J.C."/>
            <person name="Nelson S."/>
            <person name="Ochaya S."/>
            <person name="Osoegawa K."/>
            <person name="Pai G."/>
            <person name="Parsons M."/>
            <person name="Pentony M."/>
            <person name="Pettersson U."/>
            <person name="Pop M."/>
            <person name="Ramirez J.L."/>
            <person name="Rinta J."/>
            <person name="Robertson L."/>
            <person name="Salzberg S.L."/>
            <person name="Sanchez D.O."/>
            <person name="Seyler A."/>
            <person name="Sharma R."/>
            <person name="Shetty J."/>
            <person name="Simpson A.J."/>
            <person name="Sisk E."/>
            <person name="Tammi M.T."/>
            <person name="Tarleton R."/>
            <person name="Teixeira S."/>
            <person name="Van Aken S."/>
            <person name="Vogt C."/>
            <person name="Ward P.N."/>
            <person name="Wickstead B."/>
            <person name="Wortman J."/>
            <person name="White O."/>
            <person name="Fraser C.M."/>
            <person name="Stuart K.D."/>
            <person name="Andersson B."/>
        </authorList>
    </citation>
    <scope>NUCLEOTIDE SEQUENCE [LARGE SCALE GENOMIC DNA]</scope>
    <source>
        <strain evidence="2 3">CL Brener</strain>
    </source>
</reference>
<evidence type="ECO:0000256" key="1">
    <source>
        <dbReference type="SAM" id="MobiDB-lite"/>
    </source>
</evidence>
<feature type="region of interest" description="Disordered" evidence="1">
    <location>
        <begin position="32"/>
        <end position="97"/>
    </location>
</feature>
<evidence type="ECO:0000313" key="2">
    <source>
        <dbReference type="EMBL" id="EAN82431.1"/>
    </source>
</evidence>
<proteinExistence type="predicted"/>
<dbReference type="RefSeq" id="XP_804282.1">
    <property type="nucleotide sequence ID" value="XM_799189.1"/>
</dbReference>
<dbReference type="VEuPathDB" id="TriTrypDB:TcCLB.508475.40"/>
<feature type="compositionally biased region" description="Basic residues" evidence="1">
    <location>
        <begin position="87"/>
        <end position="96"/>
    </location>
</feature>
<accession>Q4CQ76</accession>